<dbReference type="PANTHER" id="PTHR34835:SF90">
    <property type="entry name" value="AMINOTRANSFERASE-LIKE PLANT MOBILE DOMAIN-CONTAINING PROTEIN"/>
    <property type="match status" value="1"/>
</dbReference>
<gene>
    <name evidence="2" type="ORF">AAHA92_22572</name>
</gene>
<evidence type="ECO:0000313" key="3">
    <source>
        <dbReference type="Proteomes" id="UP001567538"/>
    </source>
</evidence>
<organism evidence="2 3">
    <name type="scientific">Salvia divinorum</name>
    <name type="common">Maria pastora</name>
    <name type="synonym">Diviner's sage</name>
    <dbReference type="NCBI Taxonomy" id="28513"/>
    <lineage>
        <taxon>Eukaryota</taxon>
        <taxon>Viridiplantae</taxon>
        <taxon>Streptophyta</taxon>
        <taxon>Embryophyta</taxon>
        <taxon>Tracheophyta</taxon>
        <taxon>Spermatophyta</taxon>
        <taxon>Magnoliopsida</taxon>
        <taxon>eudicotyledons</taxon>
        <taxon>Gunneridae</taxon>
        <taxon>Pentapetalae</taxon>
        <taxon>asterids</taxon>
        <taxon>lamiids</taxon>
        <taxon>Lamiales</taxon>
        <taxon>Lamiaceae</taxon>
        <taxon>Nepetoideae</taxon>
        <taxon>Mentheae</taxon>
        <taxon>Salviinae</taxon>
        <taxon>Salvia</taxon>
        <taxon>Salvia subgen. Calosphace</taxon>
    </lineage>
</organism>
<sequence length="763" mass="86511">MRKTTSFPSWWRFLLLAGSSTTGNNEVPIHRGEDDKCCSGKKRKTSNVEMRLTTTTVHVMDTTDDKRLKVKRTPRNFVGALKTLNDKQISSVKAMGFGALLHYNVIVIPSKLAYWVLDNFDPISCSIRLPGGGALHIDEKDVQVMFGFPRGDIRVERSERQLDLSIMDQLTGCVGPDWANVLPNTIEREMLKDQDGGDWFKKLFLILMESALIETSACGYVRPKILNFIQDVTNVKKFNWCGYLLSILIRSHRQWTDHKSSAFSRPIAFLVLFYADRVIHGQREVRQYYPLIKGWNEVILKQRQDAELKDGAYGLAHVINRVEGMAAGENDLIDGEIIGPGETTSDPEFDPIASITQSMSTEAYRDEKWIETIDSLVKAAKEMEILDNKDDFPSFSLGFEFTHDLHRGTVSIGKIVNVVSRDDGVLAKEQGAAQVVGGYEITIGGERTSEVVPEERGADQMVSDSEYNIEESVLLVTSLQDDQEHIDSMVCSAMEAIMEIGVEAFCSTTGEKGMNEIVEKTKLTHDTAIEERCDEEAIDTAAVEAIHVREMHLREVRTRSEKRLSPALCSPYNERVVRANQLVSSEEKELYYWAVGMKTFHAYEVVYDDDIVSCQKIRMCSLFPHEFVNVEVIDAWASYLNCMESCRAPSSPFRLFMTTAPALYSVVNRTKDWDASKAMSNFSEHVGSHVLKMDKFDWNNYDMVFFPMPQSLHHYLVCFGKKTGKIDIIDNIQLPAGHSVFIKYKTELELLRFLQCVSERNEI</sequence>
<evidence type="ECO:0000313" key="2">
    <source>
        <dbReference type="EMBL" id="KAL1545900.1"/>
    </source>
</evidence>
<evidence type="ECO:0000256" key="1">
    <source>
        <dbReference type="SAM" id="SignalP"/>
    </source>
</evidence>
<dbReference type="EMBL" id="JBEAFC010000008">
    <property type="protein sequence ID" value="KAL1545900.1"/>
    <property type="molecule type" value="Genomic_DNA"/>
</dbReference>
<dbReference type="PANTHER" id="PTHR34835">
    <property type="entry name" value="OS07G0283600 PROTEIN-RELATED"/>
    <property type="match status" value="1"/>
</dbReference>
<keyword evidence="3" id="KW-1185">Reference proteome</keyword>
<reference evidence="2 3" key="1">
    <citation type="submission" date="2024-06" db="EMBL/GenBank/DDBJ databases">
        <title>A chromosome level genome sequence of Diviner's sage (Salvia divinorum).</title>
        <authorList>
            <person name="Ford S.A."/>
            <person name="Ro D.-K."/>
            <person name="Ness R.W."/>
            <person name="Phillips M.A."/>
        </authorList>
    </citation>
    <scope>NUCLEOTIDE SEQUENCE [LARGE SCALE GENOMIC DNA]</scope>
    <source>
        <strain evidence="2">SAF-2024a</strain>
        <tissue evidence="2">Leaf</tissue>
    </source>
</reference>
<feature type="signal peptide" evidence="1">
    <location>
        <begin position="1"/>
        <end position="23"/>
    </location>
</feature>
<comment type="caution">
    <text evidence="2">The sequence shown here is derived from an EMBL/GenBank/DDBJ whole genome shotgun (WGS) entry which is preliminary data.</text>
</comment>
<dbReference type="AlphaFoldDB" id="A0ABD1GQ99"/>
<accession>A0ABD1GQ99</accession>
<dbReference type="SUPFAM" id="SSF54001">
    <property type="entry name" value="Cysteine proteinases"/>
    <property type="match status" value="1"/>
</dbReference>
<proteinExistence type="predicted"/>
<protein>
    <recommendedName>
        <fullName evidence="4">Ubiquitin-like protease family profile domain-containing protein</fullName>
    </recommendedName>
</protein>
<keyword evidence="1" id="KW-0732">Signal</keyword>
<dbReference type="InterPro" id="IPR038765">
    <property type="entry name" value="Papain-like_cys_pep_sf"/>
</dbReference>
<dbReference type="Gene3D" id="3.40.395.10">
    <property type="entry name" value="Adenoviral Proteinase, Chain A"/>
    <property type="match status" value="1"/>
</dbReference>
<feature type="chain" id="PRO_5044808601" description="Ubiquitin-like protease family profile domain-containing protein" evidence="1">
    <location>
        <begin position="24"/>
        <end position="763"/>
    </location>
</feature>
<dbReference type="Proteomes" id="UP001567538">
    <property type="component" value="Unassembled WGS sequence"/>
</dbReference>
<evidence type="ECO:0008006" key="4">
    <source>
        <dbReference type="Google" id="ProtNLM"/>
    </source>
</evidence>
<name>A0ABD1GQ99_SALDI</name>